<organism evidence="4 5">
    <name type="scientific">Crossiella equi</name>
    <dbReference type="NCBI Taxonomy" id="130796"/>
    <lineage>
        <taxon>Bacteria</taxon>
        <taxon>Bacillati</taxon>
        <taxon>Actinomycetota</taxon>
        <taxon>Actinomycetes</taxon>
        <taxon>Pseudonocardiales</taxon>
        <taxon>Pseudonocardiaceae</taxon>
        <taxon>Crossiella</taxon>
    </lineage>
</organism>
<proteinExistence type="predicted"/>
<dbReference type="NCBIfam" id="TIGR03943">
    <property type="entry name" value="TIGR03943 family putative permease subunit"/>
    <property type="match status" value="1"/>
</dbReference>
<evidence type="ECO:0000259" key="3">
    <source>
        <dbReference type="Pfam" id="PF21537"/>
    </source>
</evidence>
<keyword evidence="1" id="KW-1133">Transmembrane helix</keyword>
<feature type="domain" description="DUF1980" evidence="3">
    <location>
        <begin position="166"/>
        <end position="263"/>
    </location>
</feature>
<protein>
    <submittedName>
        <fullName evidence="4">Repeat protein (TIGR03943 family)</fullName>
    </submittedName>
</protein>
<keyword evidence="1" id="KW-0472">Membrane</keyword>
<dbReference type="InterPro" id="IPR048447">
    <property type="entry name" value="DUF1980_C"/>
</dbReference>
<dbReference type="InterPro" id="IPR048493">
    <property type="entry name" value="DUF1980_N"/>
</dbReference>
<feature type="transmembrane region" description="Helical" evidence="1">
    <location>
        <begin position="33"/>
        <end position="54"/>
    </location>
</feature>
<feature type="domain" description="DUF1980" evidence="2">
    <location>
        <begin position="8"/>
        <end position="124"/>
    </location>
</feature>
<dbReference type="InterPro" id="IPR052955">
    <property type="entry name" value="UPF0703_membrane_permease"/>
</dbReference>
<dbReference type="InterPro" id="IPR015402">
    <property type="entry name" value="DUF1980"/>
</dbReference>
<dbReference type="Pfam" id="PF21537">
    <property type="entry name" value="DUF1980_C"/>
    <property type="match status" value="1"/>
</dbReference>
<accession>A0ABS5ACQ0</accession>
<dbReference type="RefSeq" id="WP_086787654.1">
    <property type="nucleotide sequence ID" value="NZ_JAGIOO010000001.1"/>
</dbReference>
<dbReference type="Pfam" id="PF09323">
    <property type="entry name" value="DUF1980"/>
    <property type="match status" value="1"/>
</dbReference>
<dbReference type="PANTHER" id="PTHR40047">
    <property type="entry name" value="UPF0703 PROTEIN YCGQ"/>
    <property type="match status" value="1"/>
</dbReference>
<dbReference type="PANTHER" id="PTHR40047:SF1">
    <property type="entry name" value="UPF0703 PROTEIN YCGQ"/>
    <property type="match status" value="1"/>
</dbReference>
<comment type="caution">
    <text evidence="4">The sequence shown here is derived from an EMBL/GenBank/DDBJ whole genome shotgun (WGS) entry which is preliminary data.</text>
</comment>
<sequence>MRRETQNILLVLLGGALLKIALNGQYLRYVKPSFLPYLIAAAVVMLALALFSIAQDILATRRRPAPATVSADTAAPMTAEAPAEHAHDGHDHDHGKSRSPWFLLLPVLTIFLVAPPALGASSINPNDSRTVVEPSKRNGSAHFDALPAAPVVPLKMTDFITRTVWDDSGTLNGRDIQLTGFVYRDKGVSYLARMVIGCCAADAQPMKVRLLGPMAADIGAIPTDSWLEVVGKVQPNSATEANMYTPSFDVSAVKPIPAPAEQYES</sequence>
<evidence type="ECO:0000259" key="2">
    <source>
        <dbReference type="Pfam" id="PF09323"/>
    </source>
</evidence>
<dbReference type="EMBL" id="JAGIOO010000001">
    <property type="protein sequence ID" value="MBP2474072.1"/>
    <property type="molecule type" value="Genomic_DNA"/>
</dbReference>
<gene>
    <name evidence="4" type="ORF">JOF53_002944</name>
</gene>
<keyword evidence="1" id="KW-0812">Transmembrane</keyword>
<keyword evidence="5" id="KW-1185">Reference proteome</keyword>
<evidence type="ECO:0000313" key="5">
    <source>
        <dbReference type="Proteomes" id="UP001519363"/>
    </source>
</evidence>
<evidence type="ECO:0000256" key="1">
    <source>
        <dbReference type="SAM" id="Phobius"/>
    </source>
</evidence>
<feature type="transmembrane region" description="Helical" evidence="1">
    <location>
        <begin position="101"/>
        <end position="118"/>
    </location>
</feature>
<name>A0ABS5ACQ0_9PSEU</name>
<dbReference type="Proteomes" id="UP001519363">
    <property type="component" value="Unassembled WGS sequence"/>
</dbReference>
<reference evidence="4 5" key="1">
    <citation type="submission" date="2021-03" db="EMBL/GenBank/DDBJ databases">
        <title>Sequencing the genomes of 1000 actinobacteria strains.</title>
        <authorList>
            <person name="Klenk H.-P."/>
        </authorList>
    </citation>
    <scope>NUCLEOTIDE SEQUENCE [LARGE SCALE GENOMIC DNA]</scope>
    <source>
        <strain evidence="4 5">DSM 44580</strain>
    </source>
</reference>
<evidence type="ECO:0000313" key="4">
    <source>
        <dbReference type="EMBL" id="MBP2474072.1"/>
    </source>
</evidence>